<accession>A0A382TKX3</accession>
<dbReference type="GO" id="GO:1990904">
    <property type="term" value="C:ribonucleoprotein complex"/>
    <property type="evidence" value="ECO:0007669"/>
    <property type="project" value="UniProtKB-KW"/>
</dbReference>
<dbReference type="GO" id="GO:0005840">
    <property type="term" value="C:ribosome"/>
    <property type="evidence" value="ECO:0007669"/>
    <property type="project" value="UniProtKB-KW"/>
</dbReference>
<dbReference type="EMBL" id="UINC01137431">
    <property type="protein sequence ID" value="SVD22764.1"/>
    <property type="molecule type" value="Genomic_DNA"/>
</dbReference>
<dbReference type="InterPro" id="IPR018260">
    <property type="entry name" value="Ribosomal_uL22_CS"/>
</dbReference>
<reference evidence="4" key="1">
    <citation type="submission" date="2018-05" db="EMBL/GenBank/DDBJ databases">
        <authorList>
            <person name="Lanie J.A."/>
            <person name="Ng W.-L."/>
            <person name="Kazmierczak K.M."/>
            <person name="Andrzejewski T.M."/>
            <person name="Davidsen T.M."/>
            <person name="Wayne K.J."/>
            <person name="Tettelin H."/>
            <person name="Glass J.I."/>
            <person name="Rusch D."/>
            <person name="Podicherti R."/>
            <person name="Tsui H.-C.T."/>
            <person name="Winkler M.E."/>
        </authorList>
    </citation>
    <scope>NUCLEOTIDE SEQUENCE</scope>
</reference>
<keyword evidence="3" id="KW-0687">Ribonucleoprotein</keyword>
<dbReference type="PROSITE" id="PS00464">
    <property type="entry name" value="RIBOSOMAL_L22"/>
    <property type="match status" value="1"/>
</dbReference>
<dbReference type="Pfam" id="PF00237">
    <property type="entry name" value="Ribosomal_L22"/>
    <property type="match status" value="1"/>
</dbReference>
<name>A0A382TKX3_9ZZZZ</name>
<organism evidence="4">
    <name type="scientific">marine metagenome</name>
    <dbReference type="NCBI Taxonomy" id="408172"/>
    <lineage>
        <taxon>unclassified sequences</taxon>
        <taxon>metagenomes</taxon>
        <taxon>ecological metagenomes</taxon>
    </lineage>
</organism>
<proteinExistence type="inferred from homology"/>
<dbReference type="GO" id="GO:0003735">
    <property type="term" value="F:structural constituent of ribosome"/>
    <property type="evidence" value="ECO:0007669"/>
    <property type="project" value="InterPro"/>
</dbReference>
<evidence type="ECO:0000313" key="4">
    <source>
        <dbReference type="EMBL" id="SVD22764.1"/>
    </source>
</evidence>
<dbReference type="InterPro" id="IPR036394">
    <property type="entry name" value="Ribosomal_uL22_sf"/>
</dbReference>
<evidence type="ECO:0008006" key="5">
    <source>
        <dbReference type="Google" id="ProtNLM"/>
    </source>
</evidence>
<keyword evidence="2" id="KW-0689">Ribosomal protein</keyword>
<evidence type="ECO:0000256" key="2">
    <source>
        <dbReference type="ARBA" id="ARBA00022980"/>
    </source>
</evidence>
<protein>
    <recommendedName>
        <fullName evidence="5">50S ribosomal protein L22</fullName>
    </recommendedName>
</protein>
<evidence type="ECO:0000256" key="1">
    <source>
        <dbReference type="ARBA" id="ARBA00009451"/>
    </source>
</evidence>
<dbReference type="InterPro" id="IPR001063">
    <property type="entry name" value="Ribosomal_uL22"/>
</dbReference>
<feature type="non-terminal residue" evidence="4">
    <location>
        <position position="1"/>
    </location>
</feature>
<dbReference type="Gene3D" id="3.90.470.10">
    <property type="entry name" value="Ribosomal protein L22/L17"/>
    <property type="match status" value="1"/>
</dbReference>
<dbReference type="GO" id="GO:0006412">
    <property type="term" value="P:translation"/>
    <property type="evidence" value="ECO:0007669"/>
    <property type="project" value="InterPro"/>
</dbReference>
<evidence type="ECO:0000256" key="3">
    <source>
        <dbReference type="ARBA" id="ARBA00023274"/>
    </source>
</evidence>
<dbReference type="AlphaFoldDB" id="A0A382TKX3"/>
<sequence length="68" mass="7662">PKLILLLDKALNAENEILSGSTESLTITSVFANEGQRTKRFRPRARGRVSKISRRNSHVTIVLDDKEN</sequence>
<dbReference type="SUPFAM" id="SSF54843">
    <property type="entry name" value="Ribosomal protein L22"/>
    <property type="match status" value="1"/>
</dbReference>
<gene>
    <name evidence="4" type="ORF">METZ01_LOCUS375618</name>
</gene>
<comment type="similarity">
    <text evidence="1">Belongs to the universal ribosomal protein uL22 family.</text>
</comment>